<dbReference type="SMART" id="SM00032">
    <property type="entry name" value="CCP"/>
    <property type="match status" value="3"/>
</dbReference>
<evidence type="ECO:0000256" key="9">
    <source>
        <dbReference type="PROSITE-ProRule" id="PRU00302"/>
    </source>
</evidence>
<evidence type="ECO:0000313" key="12">
    <source>
        <dbReference type="Ensembl" id="ENSCPGP00000027379.1"/>
    </source>
</evidence>
<evidence type="ECO:0000256" key="1">
    <source>
        <dbReference type="ARBA" id="ARBA00022588"/>
    </source>
</evidence>
<dbReference type="PROSITE" id="PS50923">
    <property type="entry name" value="SUSHI"/>
    <property type="match status" value="3"/>
</dbReference>
<evidence type="ECO:0000256" key="2">
    <source>
        <dbReference type="ARBA" id="ARBA00022659"/>
    </source>
</evidence>
<feature type="domain" description="Sushi" evidence="11">
    <location>
        <begin position="21"/>
        <end position="81"/>
    </location>
</feature>
<feature type="domain" description="Sushi" evidence="11">
    <location>
        <begin position="150"/>
        <end position="210"/>
    </location>
</feature>
<feature type="disulfide bond" evidence="9">
    <location>
        <begin position="152"/>
        <end position="195"/>
    </location>
</feature>
<evidence type="ECO:0000256" key="7">
    <source>
        <dbReference type="ARBA" id="ARBA00023157"/>
    </source>
</evidence>
<evidence type="ECO:0000256" key="5">
    <source>
        <dbReference type="ARBA" id="ARBA00022859"/>
    </source>
</evidence>
<keyword evidence="6" id="KW-0180">Complement pathway</keyword>
<protein>
    <recommendedName>
        <fullName evidence="11">Sushi domain-containing protein</fullName>
    </recommendedName>
</protein>
<dbReference type="PANTHER" id="PTHR45656:SF3">
    <property type="entry name" value="CUB AND SUSHI DOMAIN-CONTAINING PROTEIN 1"/>
    <property type="match status" value="1"/>
</dbReference>
<dbReference type="GO" id="GO:0045087">
    <property type="term" value="P:innate immune response"/>
    <property type="evidence" value="ECO:0007669"/>
    <property type="project" value="UniProtKB-KW"/>
</dbReference>
<keyword evidence="1" id="KW-0399">Innate immunity</keyword>
<evidence type="ECO:0000256" key="6">
    <source>
        <dbReference type="ARBA" id="ARBA00022875"/>
    </source>
</evidence>
<dbReference type="InterPro" id="IPR035976">
    <property type="entry name" value="Sushi/SCR/CCP_sf"/>
</dbReference>
<keyword evidence="8" id="KW-0325">Glycoprotein</keyword>
<organism evidence="12 13">
    <name type="scientific">Calidris pygmaea</name>
    <name type="common">Spoon-billed sandpiper</name>
    <dbReference type="NCBI Taxonomy" id="425635"/>
    <lineage>
        <taxon>Eukaryota</taxon>
        <taxon>Metazoa</taxon>
        <taxon>Chordata</taxon>
        <taxon>Craniata</taxon>
        <taxon>Vertebrata</taxon>
        <taxon>Euteleostomi</taxon>
        <taxon>Archelosauria</taxon>
        <taxon>Archosauria</taxon>
        <taxon>Dinosauria</taxon>
        <taxon>Saurischia</taxon>
        <taxon>Theropoda</taxon>
        <taxon>Coelurosauria</taxon>
        <taxon>Aves</taxon>
        <taxon>Neognathae</taxon>
        <taxon>Neoaves</taxon>
        <taxon>Charadriiformes</taxon>
        <taxon>Scolopacidae</taxon>
        <taxon>Calidris</taxon>
    </lineage>
</organism>
<keyword evidence="5" id="KW-0391">Immunity</keyword>
<dbReference type="CDD" id="cd00033">
    <property type="entry name" value="CCP"/>
    <property type="match status" value="3"/>
</dbReference>
<evidence type="ECO:0000259" key="11">
    <source>
        <dbReference type="PROSITE" id="PS50923"/>
    </source>
</evidence>
<evidence type="ECO:0000256" key="4">
    <source>
        <dbReference type="ARBA" id="ARBA00022737"/>
    </source>
</evidence>
<feature type="disulfide bond" evidence="9">
    <location>
        <begin position="52"/>
        <end position="79"/>
    </location>
</feature>
<dbReference type="GO" id="GO:0006958">
    <property type="term" value="P:complement activation, classical pathway"/>
    <property type="evidence" value="ECO:0007669"/>
    <property type="project" value="UniProtKB-KW"/>
</dbReference>
<dbReference type="InterPro" id="IPR000436">
    <property type="entry name" value="Sushi_SCR_CCP_dom"/>
</dbReference>
<dbReference type="FunFam" id="2.10.70.10:FF:000070">
    <property type="entry name" value="Complement C3d receptor 2"/>
    <property type="match status" value="1"/>
</dbReference>
<keyword evidence="10" id="KW-0812">Transmembrane</keyword>
<feature type="transmembrane region" description="Helical" evidence="10">
    <location>
        <begin position="274"/>
        <end position="292"/>
    </location>
</feature>
<keyword evidence="4" id="KW-0677">Repeat</keyword>
<sequence length="298" mass="32094">TSQCQANRTWDPPVPVCEQVPLCPKPPDITHGSHSGPTKAFFTPGTSVRYTCEPGFSLIGAAAISCTQSGAWSRPPPLCQGVFLLQRGKLCTRTKSESFTTKGVIRTRSGLYPFPKPDGVTGLQNHYSLALHQDPHVNTVVCLFPDLPVVKCLRPPSITNGKLNGNISDTFSYGASVSYSCNPGYSLVGNAFINCTLSGTWSQPPPRCAEIRCVFPEVQGVKKGIKGMTYRSGTNITLECDDGYTLEGISWIQCQEDFSWDPPVPACKLSEGRVAAAGLLLLLGAGIVWKIISKQKQG</sequence>
<evidence type="ECO:0000256" key="10">
    <source>
        <dbReference type="SAM" id="Phobius"/>
    </source>
</evidence>
<keyword evidence="3" id="KW-0732">Signal</keyword>
<feature type="disulfide bond" evidence="9">
    <location>
        <begin position="23"/>
        <end position="66"/>
    </location>
</feature>
<dbReference type="Ensembl" id="ENSCPGT00000029883.1">
    <property type="protein sequence ID" value="ENSCPGP00000027379.1"/>
    <property type="gene ID" value="ENSCPGG00000018855.1"/>
</dbReference>
<keyword evidence="2 9" id="KW-0768">Sushi</keyword>
<proteinExistence type="predicted"/>
<feature type="disulfide bond" evidence="9">
    <location>
        <begin position="240"/>
        <end position="267"/>
    </location>
</feature>
<evidence type="ECO:0000256" key="8">
    <source>
        <dbReference type="ARBA" id="ARBA00023180"/>
    </source>
</evidence>
<dbReference type="PANTHER" id="PTHR45656">
    <property type="entry name" value="PROTEIN CBR-CLEC-78"/>
    <property type="match status" value="1"/>
</dbReference>
<keyword evidence="13" id="KW-1185">Reference proteome</keyword>
<dbReference type="Gene3D" id="2.10.70.10">
    <property type="entry name" value="Complement Module, domain 1"/>
    <property type="match status" value="3"/>
</dbReference>
<reference evidence="12" key="1">
    <citation type="submission" date="2025-08" db="UniProtKB">
        <authorList>
            <consortium name="Ensembl"/>
        </authorList>
    </citation>
    <scope>IDENTIFICATION</scope>
</reference>
<dbReference type="Pfam" id="PF00084">
    <property type="entry name" value="Sushi"/>
    <property type="match status" value="3"/>
</dbReference>
<feature type="domain" description="Sushi" evidence="11">
    <location>
        <begin position="211"/>
        <end position="269"/>
    </location>
</feature>
<keyword evidence="10" id="KW-1133">Transmembrane helix</keyword>
<evidence type="ECO:0000256" key="3">
    <source>
        <dbReference type="ARBA" id="ARBA00022729"/>
    </source>
</evidence>
<keyword evidence="10" id="KW-0472">Membrane</keyword>
<keyword evidence="7 9" id="KW-1015">Disulfide bond</keyword>
<feature type="disulfide bond" evidence="9">
    <location>
        <begin position="181"/>
        <end position="208"/>
    </location>
</feature>
<dbReference type="SUPFAM" id="SSF57535">
    <property type="entry name" value="Complement control module/SCR domain"/>
    <property type="match status" value="3"/>
</dbReference>
<dbReference type="Proteomes" id="UP000694419">
    <property type="component" value="Unplaced"/>
</dbReference>
<dbReference type="InterPro" id="IPR051277">
    <property type="entry name" value="SEZ6_CSMD_C4BPB_Regulators"/>
</dbReference>
<evidence type="ECO:0000313" key="13">
    <source>
        <dbReference type="Proteomes" id="UP000694419"/>
    </source>
</evidence>
<dbReference type="AlphaFoldDB" id="A0A8C3PTR2"/>
<comment type="caution">
    <text evidence="9">Lacks conserved residue(s) required for the propagation of feature annotation.</text>
</comment>
<accession>A0A8C3PTR2</accession>
<dbReference type="FunFam" id="2.10.70.10:FF:000014">
    <property type="entry name" value="Membrane cofactor protein"/>
    <property type="match status" value="1"/>
</dbReference>
<reference evidence="12" key="2">
    <citation type="submission" date="2025-09" db="UniProtKB">
        <authorList>
            <consortium name="Ensembl"/>
        </authorList>
    </citation>
    <scope>IDENTIFICATION</scope>
</reference>
<name>A0A8C3PTR2_9CHAR</name>